<sequence>MLDPVTIATGVGALLKSAYSITVELKAFGDSVSIVKDKLNGLLQDVEALTLVLTSMRATFEGITAGVGTDQIGNHWQNISRALENGKETLAQLRGCLRDINKTSRLLDTPIKQLRLNAAADRIGLFREHVQSYRDALQLSLQTVILWTQVSQKQTTDLILPSVNNLHEEVRRVATILNKRIETLHNMIASQAPKVSQRDSQWQDESQMVAMCILRDCIHSAVTVVSSASSKLGSDPGARASMPAADSDLGDLFPRRSMVMLQRYIDSVTGQEDGHGSSLQEMRSLASVPPFESEPVDYPDSDDDLEAEITTVLLNKARKILLAGTGAPLEQSRAERYLKSCLARLSGTRLSNTNSIVVSDKFVESRSLEIQAMELLVSIYCNNSQWGDAQSMLMKKMAVKERFCSKDDSSLIADVLLLARVLLANHGYVEAFPHARRALKAFRKIGHAEGCSESLHVLNCIKMTLCQWAKVPWIAQCGRQSQRSPVSQRAIGWRTIR</sequence>
<feature type="domain" description="Azaphilone pigments biosynthesis cluster protein L N-terminal" evidence="1">
    <location>
        <begin position="3"/>
        <end position="213"/>
    </location>
</feature>
<dbReference type="Proteomes" id="UP000800092">
    <property type="component" value="Unassembled WGS sequence"/>
</dbReference>
<accession>A0A6A6HI75</accession>
<dbReference type="Pfam" id="PF17111">
    <property type="entry name" value="PigL_N"/>
    <property type="match status" value="1"/>
</dbReference>
<keyword evidence="3" id="KW-1185">Reference proteome</keyword>
<dbReference type="EMBL" id="ML991781">
    <property type="protein sequence ID" value="KAF2237170.1"/>
    <property type="molecule type" value="Genomic_DNA"/>
</dbReference>
<dbReference type="InterPro" id="IPR031348">
    <property type="entry name" value="PigL_N"/>
</dbReference>
<dbReference type="OrthoDB" id="195446at2759"/>
<evidence type="ECO:0000259" key="1">
    <source>
        <dbReference type="Pfam" id="PF17111"/>
    </source>
</evidence>
<evidence type="ECO:0000313" key="3">
    <source>
        <dbReference type="Proteomes" id="UP000800092"/>
    </source>
</evidence>
<protein>
    <recommendedName>
        <fullName evidence="1">Azaphilone pigments biosynthesis cluster protein L N-terminal domain-containing protein</fullName>
    </recommendedName>
</protein>
<reference evidence="2" key="1">
    <citation type="journal article" date="2020" name="Stud. Mycol.">
        <title>101 Dothideomycetes genomes: a test case for predicting lifestyles and emergence of pathogens.</title>
        <authorList>
            <person name="Haridas S."/>
            <person name="Albert R."/>
            <person name="Binder M."/>
            <person name="Bloem J."/>
            <person name="Labutti K."/>
            <person name="Salamov A."/>
            <person name="Andreopoulos B."/>
            <person name="Baker S."/>
            <person name="Barry K."/>
            <person name="Bills G."/>
            <person name="Bluhm B."/>
            <person name="Cannon C."/>
            <person name="Castanera R."/>
            <person name="Culley D."/>
            <person name="Daum C."/>
            <person name="Ezra D."/>
            <person name="Gonzalez J."/>
            <person name="Henrissat B."/>
            <person name="Kuo A."/>
            <person name="Liang C."/>
            <person name="Lipzen A."/>
            <person name="Lutzoni F."/>
            <person name="Magnuson J."/>
            <person name="Mondo S."/>
            <person name="Nolan M."/>
            <person name="Ohm R."/>
            <person name="Pangilinan J."/>
            <person name="Park H.-J."/>
            <person name="Ramirez L."/>
            <person name="Alfaro M."/>
            <person name="Sun H."/>
            <person name="Tritt A."/>
            <person name="Yoshinaga Y."/>
            <person name="Zwiers L.-H."/>
            <person name="Turgeon B."/>
            <person name="Goodwin S."/>
            <person name="Spatafora J."/>
            <person name="Crous P."/>
            <person name="Grigoriev I."/>
        </authorList>
    </citation>
    <scope>NUCLEOTIDE SEQUENCE</scope>
    <source>
        <strain evidence="2">Tuck. ex Michener</strain>
    </source>
</reference>
<evidence type="ECO:0000313" key="2">
    <source>
        <dbReference type="EMBL" id="KAF2237170.1"/>
    </source>
</evidence>
<proteinExistence type="predicted"/>
<dbReference type="AlphaFoldDB" id="A0A6A6HI75"/>
<name>A0A6A6HI75_VIRVR</name>
<gene>
    <name evidence="2" type="ORF">EV356DRAFT_27618</name>
</gene>
<organism evidence="2 3">
    <name type="scientific">Viridothelium virens</name>
    <name type="common">Speckled blister lichen</name>
    <name type="synonym">Trypethelium virens</name>
    <dbReference type="NCBI Taxonomy" id="1048519"/>
    <lineage>
        <taxon>Eukaryota</taxon>
        <taxon>Fungi</taxon>
        <taxon>Dikarya</taxon>
        <taxon>Ascomycota</taxon>
        <taxon>Pezizomycotina</taxon>
        <taxon>Dothideomycetes</taxon>
        <taxon>Dothideomycetes incertae sedis</taxon>
        <taxon>Trypetheliales</taxon>
        <taxon>Trypetheliaceae</taxon>
        <taxon>Viridothelium</taxon>
    </lineage>
</organism>